<feature type="transmembrane region" description="Helical" evidence="1">
    <location>
        <begin position="20"/>
        <end position="46"/>
    </location>
</feature>
<keyword evidence="3" id="KW-1185">Reference proteome</keyword>
<accession>A0ABW5UUY2</accession>
<proteinExistence type="predicted"/>
<reference evidence="3" key="1">
    <citation type="journal article" date="2019" name="Int. J. Syst. Evol. Microbiol.">
        <title>The Global Catalogue of Microorganisms (GCM) 10K type strain sequencing project: providing services to taxonomists for standard genome sequencing and annotation.</title>
        <authorList>
            <consortium name="The Broad Institute Genomics Platform"/>
            <consortium name="The Broad Institute Genome Sequencing Center for Infectious Disease"/>
            <person name="Wu L."/>
            <person name="Ma J."/>
        </authorList>
    </citation>
    <scope>NUCLEOTIDE SEQUENCE [LARGE SCALE GENOMIC DNA]</scope>
    <source>
        <strain evidence="3">TISTR 1514</strain>
    </source>
</reference>
<evidence type="ECO:0000313" key="3">
    <source>
        <dbReference type="Proteomes" id="UP001597492"/>
    </source>
</evidence>
<organism evidence="2 3">
    <name type="scientific">Gulosibacter faecalis</name>
    <dbReference type="NCBI Taxonomy" id="272240"/>
    <lineage>
        <taxon>Bacteria</taxon>
        <taxon>Bacillati</taxon>
        <taxon>Actinomycetota</taxon>
        <taxon>Actinomycetes</taxon>
        <taxon>Micrococcales</taxon>
        <taxon>Microbacteriaceae</taxon>
        <taxon>Gulosibacter</taxon>
    </lineage>
</organism>
<dbReference type="RefSeq" id="WP_019618002.1">
    <property type="nucleotide sequence ID" value="NZ_JBHUNE010000003.1"/>
</dbReference>
<keyword evidence="1" id="KW-0812">Transmembrane</keyword>
<sequence length="156" mass="15707">MSHETSASPNRTATPARRFGAIPIVATVVVGLAVGAGAAFGATSLFGGSPASARLDSAVAACSVAAGTPADVTNFATVTDATHLEYVATGEVESESGQNAHYTNMSCLMSTVGVGKLEFPAILQGPFVVEVETELATVHVTGDDFDSATLTITLTS</sequence>
<evidence type="ECO:0000256" key="1">
    <source>
        <dbReference type="SAM" id="Phobius"/>
    </source>
</evidence>
<comment type="caution">
    <text evidence="2">The sequence shown here is derived from an EMBL/GenBank/DDBJ whole genome shotgun (WGS) entry which is preliminary data.</text>
</comment>
<name>A0ABW5UUY2_9MICO</name>
<keyword evidence="1" id="KW-0472">Membrane</keyword>
<keyword evidence="1" id="KW-1133">Transmembrane helix</keyword>
<dbReference type="EMBL" id="JBHUNE010000003">
    <property type="protein sequence ID" value="MFD2757457.1"/>
    <property type="molecule type" value="Genomic_DNA"/>
</dbReference>
<evidence type="ECO:0000313" key="2">
    <source>
        <dbReference type="EMBL" id="MFD2757457.1"/>
    </source>
</evidence>
<evidence type="ECO:0008006" key="4">
    <source>
        <dbReference type="Google" id="ProtNLM"/>
    </source>
</evidence>
<protein>
    <recommendedName>
        <fullName evidence="4">DUF4333 domain-containing protein</fullName>
    </recommendedName>
</protein>
<dbReference type="Proteomes" id="UP001597492">
    <property type="component" value="Unassembled WGS sequence"/>
</dbReference>
<gene>
    <name evidence="2" type="ORF">ACFSW7_03570</name>
</gene>